<dbReference type="Proteomes" id="UP000051220">
    <property type="component" value="Unassembled WGS sequence"/>
</dbReference>
<evidence type="ECO:0008006" key="10">
    <source>
        <dbReference type="Google" id="ProtNLM"/>
    </source>
</evidence>
<dbReference type="EMBL" id="LIDN01000177">
    <property type="protein sequence ID" value="KRP33036.1"/>
    <property type="molecule type" value="Genomic_DNA"/>
</dbReference>
<evidence type="ECO:0000256" key="1">
    <source>
        <dbReference type="ARBA" id="ARBA00004162"/>
    </source>
</evidence>
<gene>
    <name evidence="8" type="ORF">ABS33_05370</name>
</gene>
<keyword evidence="3" id="KW-1003">Cell membrane</keyword>
<sequence>MLRGPLDMAPLIDVVLLLLIFFLLTSTFVFQPGIVVDPPSPGQSKGGASDTRYVITATAGSSPQIFFNDRVTDIAKIRVEMARLAKSEPRAVVVIRADRELRHGVVAQLLDCVVQSGLTAVLASRASAPQ</sequence>
<dbReference type="GO" id="GO:0022857">
    <property type="term" value="F:transmembrane transporter activity"/>
    <property type="evidence" value="ECO:0007669"/>
    <property type="project" value="InterPro"/>
</dbReference>
<keyword evidence="7" id="KW-0653">Protein transport</keyword>
<organism evidence="8 9">
    <name type="scientific">Verrucomicrobia subdivision 6 bacterium BACL9 MAG-120924-bin69</name>
    <dbReference type="NCBI Taxonomy" id="1655635"/>
    <lineage>
        <taxon>Bacteria</taxon>
        <taxon>Pseudomonadati</taxon>
        <taxon>Verrucomicrobiota</taxon>
        <taxon>Verrucomicrobiia</taxon>
        <taxon>Verrucomicrobiales</taxon>
        <taxon>Verrucomicrobia subdivision 6</taxon>
    </lineage>
</organism>
<keyword evidence="4 7" id="KW-0812">Transmembrane</keyword>
<dbReference type="Pfam" id="PF02472">
    <property type="entry name" value="ExbD"/>
    <property type="match status" value="1"/>
</dbReference>
<protein>
    <recommendedName>
        <fullName evidence="10">Biopolymer transporter ExbD</fullName>
    </recommendedName>
</protein>
<accession>A0A0R2XF89</accession>
<dbReference type="PANTHER" id="PTHR30558:SF13">
    <property type="entry name" value="BIOPOLYMER TRANSPORT PROTEIN EXBD2"/>
    <property type="match status" value="1"/>
</dbReference>
<dbReference type="PANTHER" id="PTHR30558">
    <property type="entry name" value="EXBD MEMBRANE COMPONENT OF PMF-DRIVEN MACROMOLECULE IMPORT SYSTEM"/>
    <property type="match status" value="1"/>
</dbReference>
<dbReference type="InterPro" id="IPR003400">
    <property type="entry name" value="ExbD"/>
</dbReference>
<dbReference type="Gene3D" id="3.30.420.270">
    <property type="match status" value="1"/>
</dbReference>
<evidence type="ECO:0000256" key="2">
    <source>
        <dbReference type="ARBA" id="ARBA00005811"/>
    </source>
</evidence>
<evidence type="ECO:0000256" key="4">
    <source>
        <dbReference type="ARBA" id="ARBA00022692"/>
    </source>
</evidence>
<proteinExistence type="inferred from homology"/>
<keyword evidence="6" id="KW-0472">Membrane</keyword>
<name>A0A0R2XF89_9BACT</name>
<dbReference type="GO" id="GO:0005886">
    <property type="term" value="C:plasma membrane"/>
    <property type="evidence" value="ECO:0007669"/>
    <property type="project" value="UniProtKB-SubCell"/>
</dbReference>
<dbReference type="GO" id="GO:0015031">
    <property type="term" value="P:protein transport"/>
    <property type="evidence" value="ECO:0007669"/>
    <property type="project" value="UniProtKB-KW"/>
</dbReference>
<evidence type="ECO:0000313" key="8">
    <source>
        <dbReference type="EMBL" id="KRP33036.1"/>
    </source>
</evidence>
<evidence type="ECO:0000256" key="7">
    <source>
        <dbReference type="RuleBase" id="RU003879"/>
    </source>
</evidence>
<reference evidence="8 9" key="1">
    <citation type="submission" date="2015-10" db="EMBL/GenBank/DDBJ databases">
        <title>Metagenome-Assembled Genomes uncover a global brackish microbiome.</title>
        <authorList>
            <person name="Hugerth L.W."/>
            <person name="Larsson J."/>
            <person name="Alneberg J."/>
            <person name="Lindh M.V."/>
            <person name="Legrand C."/>
            <person name="Pinhassi J."/>
            <person name="Andersson A.F."/>
        </authorList>
    </citation>
    <scope>NUCLEOTIDE SEQUENCE [LARGE SCALE GENOMIC DNA]</scope>
    <source>
        <strain evidence="8">BACL9 MAG-120924-bin69</strain>
    </source>
</reference>
<keyword evidence="7" id="KW-0813">Transport</keyword>
<comment type="caution">
    <text evidence="8">The sequence shown here is derived from an EMBL/GenBank/DDBJ whole genome shotgun (WGS) entry which is preliminary data.</text>
</comment>
<evidence type="ECO:0000256" key="3">
    <source>
        <dbReference type="ARBA" id="ARBA00022475"/>
    </source>
</evidence>
<evidence type="ECO:0000313" key="9">
    <source>
        <dbReference type="Proteomes" id="UP000051220"/>
    </source>
</evidence>
<comment type="subcellular location">
    <subcellularLocation>
        <location evidence="1">Cell membrane</location>
        <topology evidence="1">Single-pass membrane protein</topology>
    </subcellularLocation>
    <subcellularLocation>
        <location evidence="7">Cell membrane</location>
        <topology evidence="7">Single-pass type II membrane protein</topology>
    </subcellularLocation>
</comment>
<evidence type="ECO:0000256" key="6">
    <source>
        <dbReference type="ARBA" id="ARBA00023136"/>
    </source>
</evidence>
<dbReference type="AlphaFoldDB" id="A0A0R2XF89"/>
<comment type="similarity">
    <text evidence="2 7">Belongs to the ExbD/TolR family.</text>
</comment>
<evidence type="ECO:0000256" key="5">
    <source>
        <dbReference type="ARBA" id="ARBA00022989"/>
    </source>
</evidence>
<keyword evidence="5" id="KW-1133">Transmembrane helix</keyword>